<gene>
    <name evidence="1" type="ORF">GE061_010424</name>
</gene>
<evidence type="ECO:0000313" key="2">
    <source>
        <dbReference type="Proteomes" id="UP000466442"/>
    </source>
</evidence>
<dbReference type="EMBL" id="WIXP02000002">
    <property type="protein sequence ID" value="KAF6215668.1"/>
    <property type="molecule type" value="Genomic_DNA"/>
</dbReference>
<proteinExistence type="predicted"/>
<keyword evidence="2" id="KW-1185">Reference proteome</keyword>
<dbReference type="Proteomes" id="UP000466442">
    <property type="component" value="Unassembled WGS sequence"/>
</dbReference>
<dbReference type="OrthoDB" id="338622at2759"/>
<dbReference type="PANTHER" id="PTHR44099">
    <property type="entry name" value="RABCONNECTIN-3B, ISOFORM A"/>
    <property type="match status" value="1"/>
</dbReference>
<organism evidence="1 2">
    <name type="scientific">Apolygus lucorum</name>
    <name type="common">Small green plant bug</name>
    <name type="synonym">Lygocoris lucorum</name>
    <dbReference type="NCBI Taxonomy" id="248454"/>
    <lineage>
        <taxon>Eukaryota</taxon>
        <taxon>Metazoa</taxon>
        <taxon>Ecdysozoa</taxon>
        <taxon>Arthropoda</taxon>
        <taxon>Hexapoda</taxon>
        <taxon>Insecta</taxon>
        <taxon>Pterygota</taxon>
        <taxon>Neoptera</taxon>
        <taxon>Paraneoptera</taxon>
        <taxon>Hemiptera</taxon>
        <taxon>Heteroptera</taxon>
        <taxon>Panheteroptera</taxon>
        <taxon>Cimicomorpha</taxon>
        <taxon>Miridae</taxon>
        <taxon>Mirini</taxon>
        <taxon>Apolygus</taxon>
    </lineage>
</organism>
<dbReference type="AlphaFoldDB" id="A0A8S9Y517"/>
<reference evidence="1" key="1">
    <citation type="journal article" date="2021" name="Mol. Ecol. Resour.">
        <title>Apolygus lucorum genome provides insights into omnivorousness and mesophyll feeding.</title>
        <authorList>
            <person name="Liu Y."/>
            <person name="Liu H."/>
            <person name="Wang H."/>
            <person name="Huang T."/>
            <person name="Liu B."/>
            <person name="Yang B."/>
            <person name="Yin L."/>
            <person name="Li B."/>
            <person name="Zhang Y."/>
            <person name="Zhang S."/>
            <person name="Jiang F."/>
            <person name="Zhang X."/>
            <person name="Ren Y."/>
            <person name="Wang B."/>
            <person name="Wang S."/>
            <person name="Lu Y."/>
            <person name="Wu K."/>
            <person name="Fan W."/>
            <person name="Wang G."/>
        </authorList>
    </citation>
    <scope>NUCLEOTIDE SEQUENCE</scope>
    <source>
        <strain evidence="1">12Hb</strain>
    </source>
</reference>
<comment type="caution">
    <text evidence="1">The sequence shown here is derived from an EMBL/GenBank/DDBJ whole genome shotgun (WGS) entry which is preliminary data.</text>
</comment>
<name>A0A8S9Y517_APOLU</name>
<dbReference type="PANTHER" id="PTHR44099:SF4">
    <property type="entry name" value="RABCONNECTIN-3B, ISOFORM A"/>
    <property type="match status" value="1"/>
</dbReference>
<sequence length="89" mass="9951">MEMGQLLLSLLHAWGLDPDLDLLCETKLGLLRPLVPVSFGVLSKAGTEEEDFRNRCCKSPLEDLVSSIPHKARIYMEAQYDKLCGGLNF</sequence>
<dbReference type="InterPro" id="IPR049916">
    <property type="entry name" value="WDR72-like"/>
</dbReference>
<dbReference type="GO" id="GO:0005737">
    <property type="term" value="C:cytoplasm"/>
    <property type="evidence" value="ECO:0007669"/>
    <property type="project" value="TreeGrafter"/>
</dbReference>
<protein>
    <submittedName>
        <fullName evidence="1">Uncharacterized protein</fullName>
    </submittedName>
</protein>
<evidence type="ECO:0000313" key="1">
    <source>
        <dbReference type="EMBL" id="KAF6215668.1"/>
    </source>
</evidence>
<accession>A0A8S9Y517</accession>